<dbReference type="PROSITE" id="PS51257">
    <property type="entry name" value="PROKAR_LIPOPROTEIN"/>
    <property type="match status" value="1"/>
</dbReference>
<feature type="chain" id="PRO_5045211222" description="Lipoprotein" evidence="1">
    <location>
        <begin position="18"/>
        <end position="105"/>
    </location>
</feature>
<keyword evidence="1" id="KW-0732">Signal</keyword>
<accession>A0ABT7XLV0</accession>
<evidence type="ECO:0008006" key="4">
    <source>
        <dbReference type="Google" id="ProtNLM"/>
    </source>
</evidence>
<feature type="signal peptide" evidence="1">
    <location>
        <begin position="1"/>
        <end position="17"/>
    </location>
</feature>
<evidence type="ECO:0000256" key="1">
    <source>
        <dbReference type="SAM" id="SignalP"/>
    </source>
</evidence>
<sequence>MNARLLAIAGISTGLLAGCANMMSGTNATYAGAYGAKWFEQAGYPLNGLLQCQVIDPKAGSVNCSGVTLRGEQAVMTGDLNKPTGGGSPFVGTVGGREVFREIMH</sequence>
<protein>
    <recommendedName>
        <fullName evidence="4">Lipoprotein</fullName>
    </recommendedName>
</protein>
<keyword evidence="3" id="KW-1185">Reference proteome</keyword>
<evidence type="ECO:0000313" key="2">
    <source>
        <dbReference type="EMBL" id="MDN0074678.1"/>
    </source>
</evidence>
<dbReference type="EMBL" id="JAUEDK010000009">
    <property type="protein sequence ID" value="MDN0074678.1"/>
    <property type="molecule type" value="Genomic_DNA"/>
</dbReference>
<gene>
    <name evidence="2" type="ORF">QU481_07200</name>
</gene>
<name>A0ABT7XLV0_9NEIS</name>
<reference evidence="2" key="1">
    <citation type="submission" date="2023-06" db="EMBL/GenBank/DDBJ databases">
        <authorList>
            <person name="Zhang S."/>
        </authorList>
    </citation>
    <scope>NUCLEOTIDE SEQUENCE</scope>
    <source>
        <strain evidence="2">SG2303</strain>
    </source>
</reference>
<proteinExistence type="predicted"/>
<evidence type="ECO:0000313" key="3">
    <source>
        <dbReference type="Proteomes" id="UP001168540"/>
    </source>
</evidence>
<dbReference type="RefSeq" id="WP_289829253.1">
    <property type="nucleotide sequence ID" value="NZ_JAUEDK010000009.1"/>
</dbReference>
<organism evidence="2 3">
    <name type="scientific">Crenobacter oryzisoli</name>
    <dbReference type="NCBI Taxonomy" id="3056844"/>
    <lineage>
        <taxon>Bacteria</taxon>
        <taxon>Pseudomonadati</taxon>
        <taxon>Pseudomonadota</taxon>
        <taxon>Betaproteobacteria</taxon>
        <taxon>Neisseriales</taxon>
        <taxon>Neisseriaceae</taxon>
        <taxon>Crenobacter</taxon>
    </lineage>
</organism>
<comment type="caution">
    <text evidence="2">The sequence shown here is derived from an EMBL/GenBank/DDBJ whole genome shotgun (WGS) entry which is preliminary data.</text>
</comment>
<dbReference type="Proteomes" id="UP001168540">
    <property type="component" value="Unassembled WGS sequence"/>
</dbReference>